<dbReference type="PROSITE" id="PS50011">
    <property type="entry name" value="PROTEIN_KINASE_DOM"/>
    <property type="match status" value="1"/>
</dbReference>
<feature type="region of interest" description="Disordered" evidence="1">
    <location>
        <begin position="18"/>
        <end position="48"/>
    </location>
</feature>
<dbReference type="Proteomes" id="UP000268093">
    <property type="component" value="Unassembled WGS sequence"/>
</dbReference>
<sequence>MINEISITPTTKVDSITPTTEVDSITPTTEVDSNTPTTVVDSNTPTTKVDSITPTTEVDSITPTTEVDSNTPTTEVDSNTPTNLYGVRCLSSDNVKVGKLIGCGCFCDIFEGILDDTTIVAIKRVSSNGARFELEMLEVMPNELEILARLQKSDMIVRIIGYYYTELHSELSIVMEYAENGNLRDFLRKGNLKGSCE</sequence>
<dbReference type="InterPro" id="IPR001245">
    <property type="entry name" value="Ser-Thr/Tyr_kinase_cat_dom"/>
</dbReference>
<evidence type="ECO:0000256" key="1">
    <source>
        <dbReference type="SAM" id="MobiDB-lite"/>
    </source>
</evidence>
<dbReference type="Gene3D" id="1.10.510.10">
    <property type="entry name" value="Transferase(Phosphotransferase) domain 1"/>
    <property type="match status" value="1"/>
</dbReference>
<dbReference type="PANTHER" id="PTHR46146:SF3">
    <property type="entry name" value="SERINE_THREONINE-PROTEIN KINASE-LIKE PROTEIN CCR3-RELATED"/>
    <property type="match status" value="1"/>
</dbReference>
<dbReference type="OrthoDB" id="2431426at2759"/>
<evidence type="ECO:0000313" key="3">
    <source>
        <dbReference type="EMBL" id="RUP49952.1"/>
    </source>
</evidence>
<proteinExistence type="predicted"/>
<dbReference type="SUPFAM" id="SSF56112">
    <property type="entry name" value="Protein kinase-like (PK-like)"/>
    <property type="match status" value="1"/>
</dbReference>
<dbReference type="InterPro" id="IPR000719">
    <property type="entry name" value="Prot_kinase_dom"/>
</dbReference>
<name>A0A433DGH1_9FUNG</name>
<keyword evidence="4" id="KW-1185">Reference proteome</keyword>
<evidence type="ECO:0000259" key="2">
    <source>
        <dbReference type="PROSITE" id="PS50011"/>
    </source>
</evidence>
<dbReference type="Pfam" id="PF07714">
    <property type="entry name" value="PK_Tyr_Ser-Thr"/>
    <property type="match status" value="1"/>
</dbReference>
<organism evidence="3 4">
    <name type="scientific">Jimgerdemannia flammicorona</name>
    <dbReference type="NCBI Taxonomy" id="994334"/>
    <lineage>
        <taxon>Eukaryota</taxon>
        <taxon>Fungi</taxon>
        <taxon>Fungi incertae sedis</taxon>
        <taxon>Mucoromycota</taxon>
        <taxon>Mucoromycotina</taxon>
        <taxon>Endogonomycetes</taxon>
        <taxon>Endogonales</taxon>
        <taxon>Endogonaceae</taxon>
        <taxon>Jimgerdemannia</taxon>
    </lineage>
</organism>
<accession>A0A433DGH1</accession>
<gene>
    <name evidence="3" type="ORF">BC936DRAFT_140893</name>
</gene>
<keyword evidence="3" id="KW-0418">Kinase</keyword>
<protein>
    <submittedName>
        <fullName evidence="3">Kinase-like domain-containing protein</fullName>
    </submittedName>
</protein>
<feature type="domain" description="Protein kinase" evidence="2">
    <location>
        <begin position="95"/>
        <end position="197"/>
    </location>
</feature>
<dbReference type="InterPro" id="IPR011009">
    <property type="entry name" value="Kinase-like_dom_sf"/>
</dbReference>
<dbReference type="PANTHER" id="PTHR46146">
    <property type="entry name" value="SERINE/THREONINE-PROTEIN KINASE-LIKE PROTEIN CCR4"/>
    <property type="match status" value="1"/>
</dbReference>
<dbReference type="EMBL" id="RBNI01001823">
    <property type="protein sequence ID" value="RUP49952.1"/>
    <property type="molecule type" value="Genomic_DNA"/>
</dbReference>
<dbReference type="GO" id="GO:0004672">
    <property type="term" value="F:protein kinase activity"/>
    <property type="evidence" value="ECO:0007669"/>
    <property type="project" value="InterPro"/>
</dbReference>
<reference evidence="3 4" key="1">
    <citation type="journal article" date="2018" name="New Phytol.">
        <title>Phylogenomics of Endogonaceae and evolution of mycorrhizas within Mucoromycota.</title>
        <authorList>
            <person name="Chang Y."/>
            <person name="Desiro A."/>
            <person name="Na H."/>
            <person name="Sandor L."/>
            <person name="Lipzen A."/>
            <person name="Clum A."/>
            <person name="Barry K."/>
            <person name="Grigoriev I.V."/>
            <person name="Martin F.M."/>
            <person name="Stajich J.E."/>
            <person name="Smith M.E."/>
            <person name="Bonito G."/>
            <person name="Spatafora J.W."/>
        </authorList>
    </citation>
    <scope>NUCLEOTIDE SEQUENCE [LARGE SCALE GENOMIC DNA]</scope>
    <source>
        <strain evidence="3 4">GMNB39</strain>
    </source>
</reference>
<dbReference type="GO" id="GO:0005524">
    <property type="term" value="F:ATP binding"/>
    <property type="evidence" value="ECO:0007669"/>
    <property type="project" value="InterPro"/>
</dbReference>
<comment type="caution">
    <text evidence="3">The sequence shown here is derived from an EMBL/GenBank/DDBJ whole genome shotgun (WGS) entry which is preliminary data.</text>
</comment>
<evidence type="ECO:0000313" key="4">
    <source>
        <dbReference type="Proteomes" id="UP000268093"/>
    </source>
</evidence>
<keyword evidence="3" id="KW-0808">Transferase</keyword>
<dbReference type="AlphaFoldDB" id="A0A433DGH1"/>